<dbReference type="Pfam" id="PF00797">
    <property type="entry name" value="Acetyltransf_2"/>
    <property type="match status" value="1"/>
</dbReference>
<proteinExistence type="inferred from homology"/>
<dbReference type="PANTHER" id="PTHR11786">
    <property type="entry name" value="N-HYDROXYARYLAMINE O-ACETYLTRANSFERASE"/>
    <property type="match status" value="1"/>
</dbReference>
<dbReference type="SUPFAM" id="SSF54001">
    <property type="entry name" value="Cysteine proteinases"/>
    <property type="match status" value="1"/>
</dbReference>
<dbReference type="AlphaFoldDB" id="A0A927F676"/>
<accession>A0A927F676</accession>
<dbReference type="Gene3D" id="3.30.2140.10">
    <property type="entry name" value="Arylamine N-acetyltransferase"/>
    <property type="match status" value="1"/>
</dbReference>
<evidence type="ECO:0000313" key="3">
    <source>
        <dbReference type="EMBL" id="MBD5778957.1"/>
    </source>
</evidence>
<reference evidence="3" key="1">
    <citation type="submission" date="2020-09" db="EMBL/GenBank/DDBJ databases">
        <title>Pelagicoccus enzymogenes sp. nov. with an EPS production, isolated from marine sediment.</title>
        <authorList>
            <person name="Feng X."/>
        </authorList>
    </citation>
    <scope>NUCLEOTIDE SEQUENCE</scope>
    <source>
        <strain evidence="3">NFK12</strain>
    </source>
</reference>
<dbReference type="Gene3D" id="2.40.128.150">
    <property type="entry name" value="Cysteine proteinases"/>
    <property type="match status" value="1"/>
</dbReference>
<evidence type="ECO:0000256" key="2">
    <source>
        <dbReference type="RuleBase" id="RU003452"/>
    </source>
</evidence>
<comment type="similarity">
    <text evidence="1 2">Belongs to the arylamine N-acetyltransferase family.</text>
</comment>
<evidence type="ECO:0000313" key="4">
    <source>
        <dbReference type="Proteomes" id="UP000622317"/>
    </source>
</evidence>
<gene>
    <name evidence="3" type="ORF">IEN85_05590</name>
</gene>
<dbReference type="RefSeq" id="WP_191616082.1">
    <property type="nucleotide sequence ID" value="NZ_JACYFG010000006.1"/>
</dbReference>
<dbReference type="EMBL" id="JACYFG010000006">
    <property type="protein sequence ID" value="MBD5778957.1"/>
    <property type="molecule type" value="Genomic_DNA"/>
</dbReference>
<dbReference type="InterPro" id="IPR001447">
    <property type="entry name" value="Arylamine_N-AcTrfase"/>
</dbReference>
<organism evidence="3 4">
    <name type="scientific">Pelagicoccus enzymogenes</name>
    <dbReference type="NCBI Taxonomy" id="2773457"/>
    <lineage>
        <taxon>Bacteria</taxon>
        <taxon>Pseudomonadati</taxon>
        <taxon>Verrucomicrobiota</taxon>
        <taxon>Opitutia</taxon>
        <taxon>Puniceicoccales</taxon>
        <taxon>Pelagicoccaceae</taxon>
        <taxon>Pelagicoccus</taxon>
    </lineage>
</organism>
<dbReference type="GO" id="GO:0016407">
    <property type="term" value="F:acetyltransferase activity"/>
    <property type="evidence" value="ECO:0007669"/>
    <property type="project" value="InterPro"/>
</dbReference>
<sequence length="272" mass="30851">MTTRLPQTGLDLSLYFSRIGYDGNAKPTLACLKQLHRLHEQNIPFENLDVLLGKQISIEIPSIFEKLVTQKRGGYCFEQNTLFAAVLTAIGFEVSPMLARVRWMAPADAVTPLSHMILRVETEHGPQLADVGFGGVGLVEPIALDHRAPQHLDFEPRRIVHRDKHLVHQIKLGEEWADVYQFIPEAVAPIDLDIGNWFSFTHPKARFRNSLLVAQLKETGRIIIADTEFIERDWRGNATRTQIKSQAELQSILSEQYRLQLPKDAKLPLFAS</sequence>
<dbReference type="PANTHER" id="PTHR11786:SF0">
    <property type="entry name" value="ARYLAMINE N-ACETYLTRANSFERASE 4-RELATED"/>
    <property type="match status" value="1"/>
</dbReference>
<dbReference type="Proteomes" id="UP000622317">
    <property type="component" value="Unassembled WGS sequence"/>
</dbReference>
<name>A0A927F676_9BACT</name>
<keyword evidence="4" id="KW-1185">Reference proteome</keyword>
<protein>
    <submittedName>
        <fullName evidence="3">Arylamine N-acetyltransferase</fullName>
    </submittedName>
</protein>
<dbReference type="InterPro" id="IPR038765">
    <property type="entry name" value="Papain-like_cys_pep_sf"/>
</dbReference>
<dbReference type="PRINTS" id="PR01543">
    <property type="entry name" value="ANATRNSFRASE"/>
</dbReference>
<comment type="caution">
    <text evidence="3">The sequence shown here is derived from an EMBL/GenBank/DDBJ whole genome shotgun (WGS) entry which is preliminary data.</text>
</comment>
<evidence type="ECO:0000256" key="1">
    <source>
        <dbReference type="ARBA" id="ARBA00006547"/>
    </source>
</evidence>